<dbReference type="Proteomes" id="UP001152888">
    <property type="component" value="Unassembled WGS sequence"/>
</dbReference>
<keyword evidence="2" id="KW-1185">Reference proteome</keyword>
<protein>
    <submittedName>
        <fullName evidence="1">Uncharacterized protein</fullName>
    </submittedName>
</protein>
<sequence>MTVVPVVSSSSSCFVVNKTSRGVVSNGAEVVTKASVDSLLMTVVPVVSVPPIASWSIAPHEESLMEQQLLLRPVSIPC</sequence>
<name>A0A9P0PZ00_ACAOB</name>
<gene>
    <name evidence="1" type="ORF">ACAOBT_LOCUS24838</name>
</gene>
<comment type="caution">
    <text evidence="1">The sequence shown here is derived from an EMBL/GenBank/DDBJ whole genome shotgun (WGS) entry which is preliminary data.</text>
</comment>
<evidence type="ECO:0000313" key="2">
    <source>
        <dbReference type="Proteomes" id="UP001152888"/>
    </source>
</evidence>
<dbReference type="EMBL" id="CAKOFQ010007357">
    <property type="protein sequence ID" value="CAH1999188.1"/>
    <property type="molecule type" value="Genomic_DNA"/>
</dbReference>
<accession>A0A9P0PZ00</accession>
<organism evidence="1 2">
    <name type="scientific">Acanthoscelides obtectus</name>
    <name type="common">Bean weevil</name>
    <name type="synonym">Bruchus obtectus</name>
    <dbReference type="NCBI Taxonomy" id="200917"/>
    <lineage>
        <taxon>Eukaryota</taxon>
        <taxon>Metazoa</taxon>
        <taxon>Ecdysozoa</taxon>
        <taxon>Arthropoda</taxon>
        <taxon>Hexapoda</taxon>
        <taxon>Insecta</taxon>
        <taxon>Pterygota</taxon>
        <taxon>Neoptera</taxon>
        <taxon>Endopterygota</taxon>
        <taxon>Coleoptera</taxon>
        <taxon>Polyphaga</taxon>
        <taxon>Cucujiformia</taxon>
        <taxon>Chrysomeloidea</taxon>
        <taxon>Chrysomelidae</taxon>
        <taxon>Bruchinae</taxon>
        <taxon>Bruchini</taxon>
        <taxon>Acanthoscelides</taxon>
    </lineage>
</organism>
<evidence type="ECO:0000313" key="1">
    <source>
        <dbReference type="EMBL" id="CAH1999188.1"/>
    </source>
</evidence>
<proteinExistence type="predicted"/>
<reference evidence="1" key="1">
    <citation type="submission" date="2022-03" db="EMBL/GenBank/DDBJ databases">
        <authorList>
            <person name="Sayadi A."/>
        </authorList>
    </citation>
    <scope>NUCLEOTIDE SEQUENCE</scope>
</reference>
<dbReference type="AlphaFoldDB" id="A0A9P0PZ00"/>